<evidence type="ECO:0000313" key="10">
    <source>
        <dbReference type="Proteomes" id="UP000321306"/>
    </source>
</evidence>
<evidence type="ECO:0000256" key="8">
    <source>
        <dbReference type="SAM" id="Phobius"/>
    </source>
</evidence>
<organism evidence="9 10">
    <name type="scientific">Deinococcus cellulosilyticus (strain DSM 18568 / NBRC 106333 / KACC 11606 / 5516J-15)</name>
    <dbReference type="NCBI Taxonomy" id="1223518"/>
    <lineage>
        <taxon>Bacteria</taxon>
        <taxon>Thermotogati</taxon>
        <taxon>Deinococcota</taxon>
        <taxon>Deinococci</taxon>
        <taxon>Deinococcales</taxon>
        <taxon>Deinococcaceae</taxon>
        <taxon>Deinococcus</taxon>
    </lineage>
</organism>
<dbReference type="Proteomes" id="UP000321306">
    <property type="component" value="Unassembled WGS sequence"/>
</dbReference>
<feature type="transmembrane region" description="Helical" evidence="8">
    <location>
        <begin position="64"/>
        <end position="87"/>
    </location>
</feature>
<dbReference type="InterPro" id="IPR000715">
    <property type="entry name" value="Glycosyl_transferase_4"/>
</dbReference>
<accession>A0A511N4E3</accession>
<comment type="cofactor">
    <cofactor evidence="7">
        <name>Mg(2+)</name>
        <dbReference type="ChEBI" id="CHEBI:18420"/>
    </cofactor>
</comment>
<feature type="binding site" evidence="7">
    <location>
        <position position="237"/>
    </location>
    <ligand>
        <name>Mg(2+)</name>
        <dbReference type="ChEBI" id="CHEBI:18420"/>
    </ligand>
</feature>
<dbReference type="EMBL" id="BJXB01000013">
    <property type="protein sequence ID" value="GEM47337.1"/>
    <property type="molecule type" value="Genomic_DNA"/>
</dbReference>
<protein>
    <submittedName>
        <fullName evidence="9">Undecaprenyl-phosphate alpha-N-acetylglucosaminyl 1-phosphate transferase</fullName>
    </submittedName>
</protein>
<dbReference type="PANTHER" id="PTHR22926:SF3">
    <property type="entry name" value="UNDECAPRENYL-PHOSPHATE ALPHA-N-ACETYLGLUCOSAMINYL 1-PHOSPHATE TRANSFERASE"/>
    <property type="match status" value="1"/>
</dbReference>
<sequence length="369" mass="39734">MDFLHQLGIADPLGKGPVSVLLTFLVAWFLTQRFMPRVREFAIKVGWADMPNERRLNKEPLPNAGGLAIFGGFIASIVVAWALRPILIEHLQVQVLAILLGGALLAFTGFIDDQFELPPLFRMVVQLIAAALLVVNGLHIDLGVVPWFRDLLGDSIGIWNIIITLGWIIGITNAVNLMDGVDGVAGGIGFIASMVLIAVSAQSPDRAAAVIILAGLAGAVLGYLRYNFNPSQIIMGDTGAYLIGYTLAAVALLGTLPESQNPSLIAPFLFLALPILDTTQVFIGRIRKGKSPLKPDKTHLHHRLLQRTGSARTTSVIIWGITLTLNVIGMVAQGISPMVIAVTVLIIAGALGWVAYRRVRALNKERTLN</sequence>
<dbReference type="GO" id="GO:0046872">
    <property type="term" value="F:metal ion binding"/>
    <property type="evidence" value="ECO:0007669"/>
    <property type="project" value="UniProtKB-KW"/>
</dbReference>
<dbReference type="RefSeq" id="WP_146885509.1">
    <property type="nucleotide sequence ID" value="NZ_BJXB01000013.1"/>
</dbReference>
<keyword evidence="7" id="KW-0479">Metal-binding</keyword>
<dbReference type="GO" id="GO:0009103">
    <property type="term" value="P:lipopolysaccharide biosynthetic process"/>
    <property type="evidence" value="ECO:0007669"/>
    <property type="project" value="TreeGrafter"/>
</dbReference>
<evidence type="ECO:0000313" key="9">
    <source>
        <dbReference type="EMBL" id="GEM47337.1"/>
    </source>
</evidence>
<keyword evidence="6 8" id="KW-0472">Membrane</keyword>
<dbReference type="GO" id="GO:0005886">
    <property type="term" value="C:plasma membrane"/>
    <property type="evidence" value="ECO:0007669"/>
    <property type="project" value="UniProtKB-SubCell"/>
</dbReference>
<feature type="transmembrane region" description="Helical" evidence="8">
    <location>
        <begin position="93"/>
        <end position="111"/>
    </location>
</feature>
<keyword evidence="7" id="KW-0460">Magnesium</keyword>
<keyword evidence="5 8" id="KW-1133">Transmembrane helix</keyword>
<feature type="transmembrane region" description="Helical" evidence="8">
    <location>
        <begin position="207"/>
        <end position="226"/>
    </location>
</feature>
<dbReference type="Pfam" id="PF00953">
    <property type="entry name" value="Glycos_transf_4"/>
    <property type="match status" value="1"/>
</dbReference>
<dbReference type="GO" id="GO:0044038">
    <property type="term" value="P:cell wall macromolecule biosynthetic process"/>
    <property type="evidence" value="ECO:0007669"/>
    <property type="project" value="TreeGrafter"/>
</dbReference>
<keyword evidence="2" id="KW-1003">Cell membrane</keyword>
<feature type="transmembrane region" description="Helical" evidence="8">
    <location>
        <begin position="12"/>
        <end position="30"/>
    </location>
</feature>
<feature type="transmembrane region" description="Helical" evidence="8">
    <location>
        <begin position="263"/>
        <end position="284"/>
    </location>
</feature>
<keyword evidence="3 9" id="KW-0808">Transferase</keyword>
<proteinExistence type="predicted"/>
<evidence type="ECO:0000256" key="2">
    <source>
        <dbReference type="ARBA" id="ARBA00022475"/>
    </source>
</evidence>
<evidence type="ECO:0000256" key="4">
    <source>
        <dbReference type="ARBA" id="ARBA00022692"/>
    </source>
</evidence>
<feature type="binding site" evidence="7">
    <location>
        <position position="176"/>
    </location>
    <ligand>
        <name>Mg(2+)</name>
        <dbReference type="ChEBI" id="CHEBI:18420"/>
    </ligand>
</feature>
<evidence type="ECO:0000256" key="5">
    <source>
        <dbReference type="ARBA" id="ARBA00022989"/>
    </source>
</evidence>
<dbReference type="GO" id="GO:0071555">
    <property type="term" value="P:cell wall organization"/>
    <property type="evidence" value="ECO:0007669"/>
    <property type="project" value="TreeGrafter"/>
</dbReference>
<evidence type="ECO:0000256" key="6">
    <source>
        <dbReference type="ARBA" id="ARBA00023136"/>
    </source>
</evidence>
<feature type="transmembrane region" description="Helical" evidence="8">
    <location>
        <begin position="338"/>
        <end position="356"/>
    </location>
</feature>
<comment type="caution">
    <text evidence="9">The sequence shown here is derived from an EMBL/GenBank/DDBJ whole genome shotgun (WGS) entry which is preliminary data.</text>
</comment>
<name>A0A511N4E3_DEIC1</name>
<keyword evidence="10" id="KW-1185">Reference proteome</keyword>
<dbReference type="CDD" id="cd06853">
    <property type="entry name" value="GT_WecA_like"/>
    <property type="match status" value="1"/>
</dbReference>
<dbReference type="OrthoDB" id="9783652at2"/>
<dbReference type="GO" id="GO:0016780">
    <property type="term" value="F:phosphotransferase activity, for other substituted phosphate groups"/>
    <property type="evidence" value="ECO:0007669"/>
    <property type="project" value="InterPro"/>
</dbReference>
<keyword evidence="4 8" id="KW-0812">Transmembrane</keyword>
<evidence type="ECO:0000256" key="3">
    <source>
        <dbReference type="ARBA" id="ARBA00022679"/>
    </source>
</evidence>
<feature type="transmembrane region" description="Helical" evidence="8">
    <location>
        <begin position="313"/>
        <end position="332"/>
    </location>
</feature>
<evidence type="ECO:0000256" key="7">
    <source>
        <dbReference type="PIRSR" id="PIRSR600715-1"/>
    </source>
</evidence>
<feature type="transmembrane region" description="Helical" evidence="8">
    <location>
        <begin position="123"/>
        <end position="144"/>
    </location>
</feature>
<dbReference type="AlphaFoldDB" id="A0A511N4E3"/>
<feature type="transmembrane region" description="Helical" evidence="8">
    <location>
        <begin position="156"/>
        <end position="176"/>
    </location>
</feature>
<evidence type="ECO:0000256" key="1">
    <source>
        <dbReference type="ARBA" id="ARBA00004651"/>
    </source>
</evidence>
<feature type="transmembrane region" description="Helical" evidence="8">
    <location>
        <begin position="238"/>
        <end position="257"/>
    </location>
</feature>
<dbReference type="PANTHER" id="PTHR22926">
    <property type="entry name" value="PHOSPHO-N-ACETYLMURAMOYL-PENTAPEPTIDE-TRANSFERASE"/>
    <property type="match status" value="1"/>
</dbReference>
<reference evidence="9 10" key="1">
    <citation type="submission" date="2019-07" db="EMBL/GenBank/DDBJ databases">
        <title>Whole genome shotgun sequence of Deinococcus cellulosilyticus NBRC 106333.</title>
        <authorList>
            <person name="Hosoyama A."/>
            <person name="Uohara A."/>
            <person name="Ohji S."/>
            <person name="Ichikawa N."/>
        </authorList>
    </citation>
    <scope>NUCLEOTIDE SEQUENCE [LARGE SCALE GENOMIC DNA]</scope>
    <source>
        <strain evidence="9 10">NBRC 106333</strain>
    </source>
</reference>
<comment type="subcellular location">
    <subcellularLocation>
        <location evidence="1">Cell membrane</location>
        <topology evidence="1">Multi-pass membrane protein</topology>
    </subcellularLocation>
</comment>
<feature type="transmembrane region" description="Helical" evidence="8">
    <location>
        <begin position="183"/>
        <end position="201"/>
    </location>
</feature>
<gene>
    <name evidence="9" type="ORF">DC3_29720</name>
</gene>